<reference evidence="4 5" key="1">
    <citation type="journal article" date="2018" name="Nat. Genet.">
        <title>The Rosa genome provides new insights in the design of modern roses.</title>
        <authorList>
            <person name="Bendahmane M."/>
        </authorList>
    </citation>
    <scope>NUCLEOTIDE SEQUENCE [LARGE SCALE GENOMIC DNA]</scope>
    <source>
        <strain evidence="5">cv. Old Blush</strain>
    </source>
</reference>
<accession>A0A2P6SMZ9</accession>
<evidence type="ECO:0000256" key="1">
    <source>
        <dbReference type="ARBA" id="ARBA00005474"/>
    </source>
</evidence>
<proteinExistence type="inferred from homology"/>
<evidence type="ECO:0000313" key="4">
    <source>
        <dbReference type="EMBL" id="PRQ60031.1"/>
    </source>
</evidence>
<dbReference type="PANTHER" id="PTHR31301">
    <property type="entry name" value="LOB DOMAIN-CONTAINING PROTEIN 4-RELATED"/>
    <property type="match status" value="1"/>
</dbReference>
<dbReference type="PROSITE" id="PS50891">
    <property type="entry name" value="LOB"/>
    <property type="match status" value="2"/>
</dbReference>
<name>A0A2P6SMZ9_ROSCH</name>
<dbReference type="AlphaFoldDB" id="A0A2P6SMZ9"/>
<protein>
    <submittedName>
        <fullName evidence="4">Putative transcription factor AS2-LOB family</fullName>
    </submittedName>
</protein>
<comment type="similarity">
    <text evidence="1">Belongs to the LOB domain-containing protein family.</text>
</comment>
<organism evidence="4 5">
    <name type="scientific">Rosa chinensis</name>
    <name type="common">China rose</name>
    <dbReference type="NCBI Taxonomy" id="74649"/>
    <lineage>
        <taxon>Eukaryota</taxon>
        <taxon>Viridiplantae</taxon>
        <taxon>Streptophyta</taxon>
        <taxon>Embryophyta</taxon>
        <taxon>Tracheophyta</taxon>
        <taxon>Spermatophyta</taxon>
        <taxon>Magnoliopsida</taxon>
        <taxon>eudicotyledons</taxon>
        <taxon>Gunneridae</taxon>
        <taxon>Pentapetalae</taxon>
        <taxon>rosids</taxon>
        <taxon>fabids</taxon>
        <taxon>Rosales</taxon>
        <taxon>Rosaceae</taxon>
        <taxon>Rosoideae</taxon>
        <taxon>Rosoideae incertae sedis</taxon>
        <taxon>Rosa</taxon>
    </lineage>
</organism>
<feature type="coiled-coil region" evidence="2">
    <location>
        <begin position="349"/>
        <end position="376"/>
    </location>
</feature>
<comment type="caution">
    <text evidence="4">The sequence shown here is derived from an EMBL/GenBank/DDBJ whole genome shotgun (WGS) entry which is preliminary data.</text>
</comment>
<evidence type="ECO:0000256" key="2">
    <source>
        <dbReference type="SAM" id="Coils"/>
    </source>
</evidence>
<evidence type="ECO:0000313" key="5">
    <source>
        <dbReference type="Proteomes" id="UP000238479"/>
    </source>
</evidence>
<dbReference type="PANTHER" id="PTHR31301:SF120">
    <property type="entry name" value="LOB DOMAIN-CONTAINING PROTEIN 23-RELATED"/>
    <property type="match status" value="1"/>
</dbReference>
<dbReference type="InterPro" id="IPR004883">
    <property type="entry name" value="LOB"/>
</dbReference>
<dbReference type="STRING" id="74649.A0A2P6SMZ9"/>
<keyword evidence="2" id="KW-0175">Coiled coil</keyword>
<dbReference type="OMA" id="RYAPECP"/>
<dbReference type="EMBL" id="PDCK01000039">
    <property type="protein sequence ID" value="PRQ60031.1"/>
    <property type="molecule type" value="Genomic_DNA"/>
</dbReference>
<evidence type="ECO:0000259" key="3">
    <source>
        <dbReference type="PROSITE" id="PS50891"/>
    </source>
</evidence>
<feature type="domain" description="LOB" evidence="3">
    <location>
        <begin position="266"/>
        <end position="370"/>
    </location>
</feature>
<dbReference type="Gramene" id="PRQ60031">
    <property type="protein sequence ID" value="PRQ60031"/>
    <property type="gene ID" value="RchiOBHm_Chr1g0376691"/>
</dbReference>
<dbReference type="Proteomes" id="UP000238479">
    <property type="component" value="Chromosome 1"/>
</dbReference>
<keyword evidence="5" id="KW-1185">Reference proteome</keyword>
<dbReference type="Pfam" id="PF03195">
    <property type="entry name" value="LOB"/>
    <property type="match status" value="2"/>
</dbReference>
<gene>
    <name evidence="4" type="ORF">RchiOBHm_Chr1g0376691</name>
</gene>
<sequence>MVNGRCAACKYLRRRCPSDCVFAPYFPSNNPQRFDSVHRIYGASNVAKMLEPLTPYFRAQAAETLCYEAESRIHDPVYGCAAIIFQLQQQIYNTESELAKTRAEIAVIRSNGKGKEPEVQPSTDQVHDGFRACPQSTMMRHLLPPEMASLDVVQNMVNNEAMVVFPQPVVPYSYAQAAAGTSNGLAARSEPPFSTWTAVSRWRGSGAGKVFAGRGAGSSTMGNRTLRINEEGNNQPRDMRAVNRNGSVIGLFDHSEIHSRFRIMVGRCAACKYLRKGCPEDCIFAPYFPPNNPQRFEHVHRIYGAKNVATLLKELESLQPYFRAQAIETLCYEAESRIQNPVYGCAALIFHLQQQIHNIESELAKIRAEIAVLSSNGQGQGASEMQPSIDQVHED</sequence>
<feature type="domain" description="LOB" evidence="3">
    <location>
        <begin position="4"/>
        <end position="105"/>
    </location>
</feature>